<dbReference type="Pfam" id="PF00892">
    <property type="entry name" value="EamA"/>
    <property type="match status" value="2"/>
</dbReference>
<name>A0ABM7YK31_9BURK</name>
<dbReference type="Proteomes" id="UP001057498">
    <property type="component" value="Chromosome"/>
</dbReference>
<dbReference type="RefSeq" id="WP_251972772.1">
    <property type="nucleotide sequence ID" value="NZ_AP025730.1"/>
</dbReference>
<feature type="transmembrane region" description="Helical" evidence="6">
    <location>
        <begin position="129"/>
        <end position="153"/>
    </location>
</feature>
<dbReference type="InterPro" id="IPR000620">
    <property type="entry name" value="EamA_dom"/>
</dbReference>
<dbReference type="EMBL" id="AP025730">
    <property type="protein sequence ID" value="BDI04668.1"/>
    <property type="molecule type" value="Genomic_DNA"/>
</dbReference>
<gene>
    <name evidence="8" type="ORF">CATMQ487_16380</name>
</gene>
<accession>A0ABM7YK31</accession>
<feature type="transmembrane region" description="Helical" evidence="6">
    <location>
        <begin position="99"/>
        <end position="117"/>
    </location>
</feature>
<feature type="domain" description="EamA" evidence="7">
    <location>
        <begin position="14"/>
        <end position="143"/>
    </location>
</feature>
<keyword evidence="3 6" id="KW-0812">Transmembrane</keyword>
<keyword evidence="5 6" id="KW-0472">Membrane</keyword>
<comment type="subcellular location">
    <subcellularLocation>
        <location evidence="1">Membrane</location>
        <topology evidence="1">Multi-pass membrane protein</topology>
    </subcellularLocation>
</comment>
<feature type="transmembrane region" description="Helical" evidence="6">
    <location>
        <begin position="279"/>
        <end position="301"/>
    </location>
</feature>
<evidence type="ECO:0000256" key="5">
    <source>
        <dbReference type="ARBA" id="ARBA00023136"/>
    </source>
</evidence>
<feature type="transmembrane region" description="Helical" evidence="6">
    <location>
        <begin position="12"/>
        <end position="33"/>
    </location>
</feature>
<keyword evidence="9" id="KW-1185">Reference proteome</keyword>
<evidence type="ECO:0000256" key="2">
    <source>
        <dbReference type="ARBA" id="ARBA00007362"/>
    </source>
</evidence>
<evidence type="ECO:0000259" key="7">
    <source>
        <dbReference type="Pfam" id="PF00892"/>
    </source>
</evidence>
<evidence type="ECO:0000256" key="3">
    <source>
        <dbReference type="ARBA" id="ARBA00022692"/>
    </source>
</evidence>
<feature type="domain" description="EamA" evidence="7">
    <location>
        <begin position="161"/>
        <end position="296"/>
    </location>
</feature>
<dbReference type="InterPro" id="IPR050638">
    <property type="entry name" value="AA-Vitamin_Transporters"/>
</dbReference>
<dbReference type="PANTHER" id="PTHR32322:SF2">
    <property type="entry name" value="EAMA DOMAIN-CONTAINING PROTEIN"/>
    <property type="match status" value="1"/>
</dbReference>
<evidence type="ECO:0000256" key="4">
    <source>
        <dbReference type="ARBA" id="ARBA00022989"/>
    </source>
</evidence>
<feature type="transmembrane region" description="Helical" evidence="6">
    <location>
        <begin position="254"/>
        <end position="273"/>
    </location>
</feature>
<evidence type="ECO:0000313" key="9">
    <source>
        <dbReference type="Proteomes" id="UP001057498"/>
    </source>
</evidence>
<feature type="transmembrane region" description="Helical" evidence="6">
    <location>
        <begin position="165"/>
        <end position="186"/>
    </location>
</feature>
<evidence type="ECO:0000313" key="8">
    <source>
        <dbReference type="EMBL" id="BDI04668.1"/>
    </source>
</evidence>
<dbReference type="Gene3D" id="1.10.3730.20">
    <property type="match status" value="1"/>
</dbReference>
<protein>
    <submittedName>
        <fullName evidence="8">Membrane protein</fullName>
    </submittedName>
</protein>
<dbReference type="SUPFAM" id="SSF103481">
    <property type="entry name" value="Multidrug resistance efflux transporter EmrE"/>
    <property type="match status" value="2"/>
</dbReference>
<feature type="transmembrane region" description="Helical" evidence="6">
    <location>
        <begin position="71"/>
        <end position="93"/>
    </location>
</feature>
<evidence type="ECO:0000256" key="6">
    <source>
        <dbReference type="SAM" id="Phobius"/>
    </source>
</evidence>
<organism evidence="8 9">
    <name type="scientific">Sphaerotilus microaerophilus</name>
    <dbReference type="NCBI Taxonomy" id="2914710"/>
    <lineage>
        <taxon>Bacteria</taxon>
        <taxon>Pseudomonadati</taxon>
        <taxon>Pseudomonadota</taxon>
        <taxon>Betaproteobacteria</taxon>
        <taxon>Burkholderiales</taxon>
        <taxon>Sphaerotilaceae</taxon>
        <taxon>Sphaerotilus</taxon>
    </lineage>
</organism>
<feature type="transmembrane region" description="Helical" evidence="6">
    <location>
        <begin position="224"/>
        <end position="245"/>
    </location>
</feature>
<keyword evidence="4 6" id="KW-1133">Transmembrane helix</keyword>
<feature type="transmembrane region" description="Helical" evidence="6">
    <location>
        <begin position="39"/>
        <end position="59"/>
    </location>
</feature>
<reference evidence="8" key="1">
    <citation type="submission" date="2022-04" db="EMBL/GenBank/DDBJ databases">
        <title>Whole genome sequence of Sphaerotilus sp. FB-5.</title>
        <authorList>
            <person name="Takeda M."/>
            <person name="Narihara S."/>
            <person name="Akimoto M."/>
            <person name="Akimoto R."/>
            <person name="Nishiyashiki S."/>
            <person name="Murakami T."/>
        </authorList>
    </citation>
    <scope>NUCLEOTIDE SEQUENCE</scope>
    <source>
        <strain evidence="8">FB-5</strain>
    </source>
</reference>
<dbReference type="PANTHER" id="PTHR32322">
    <property type="entry name" value="INNER MEMBRANE TRANSPORTER"/>
    <property type="match status" value="1"/>
</dbReference>
<evidence type="ECO:0000256" key="1">
    <source>
        <dbReference type="ARBA" id="ARBA00004141"/>
    </source>
</evidence>
<dbReference type="InterPro" id="IPR037185">
    <property type="entry name" value="EmrE-like"/>
</dbReference>
<sequence>MDQRLALDGRATGLMTLLCVVWSLQQISLKAAAPDVGPMLMVGLRSGIAALLVVALMRWRGEPLRLTPGGWRAGLVVGALFAFEYLLVAQALLLAHASHVVVFLYTAPIFAALGLHARLPAERLHWSQWLGIGIAFFGIAVAFLGRGAAVGAAHRDGAVLLGDTLALLAGVSWGATTVTIRCTVLARVPATESLLYQLVCACVLLLPAALLFGQGHFAATPDAWSHLAFQSVVVSFASFLAWFWLLRHYLASRLGVFSFLTPVFGVLLGIWLLGEPVEAGFVAGSALVLGGIVLVSGSGWLRLAVGRARAA</sequence>
<proteinExistence type="inferred from homology"/>
<feature type="transmembrane region" description="Helical" evidence="6">
    <location>
        <begin position="193"/>
        <end position="212"/>
    </location>
</feature>
<comment type="similarity">
    <text evidence="2">Belongs to the EamA transporter family.</text>
</comment>